<name>A0AA48L7W3_9TREE</name>
<dbReference type="KEGG" id="ccac:CcaHIS019_0511490"/>
<dbReference type="RefSeq" id="XP_060458786.1">
    <property type="nucleotide sequence ID" value="XM_060602387.1"/>
</dbReference>
<sequence length="211" mass="23693">MLAPSLNPLRCPTREGFWATIEAAWAFVDVGNAREAMVNFSDNIDLTKATRTVLSKLPDFIEALTHILQYFSSDEFGAWTEHLQNFISVLDDWQIRMVLNTDEHNFPAMGAWVVAIGRRFYTAIEHEPSKYFRISGYKTGCPGLLQLAHGLRREKQENGENGRKAAPIKTSDSSSSSGPSSDDDRDEQEQVAAFRAHLRSVQEGTATREDL</sequence>
<organism evidence="2 3">
    <name type="scientific">Cutaneotrichosporon cavernicola</name>
    <dbReference type="NCBI Taxonomy" id="279322"/>
    <lineage>
        <taxon>Eukaryota</taxon>
        <taxon>Fungi</taxon>
        <taxon>Dikarya</taxon>
        <taxon>Basidiomycota</taxon>
        <taxon>Agaricomycotina</taxon>
        <taxon>Tremellomycetes</taxon>
        <taxon>Trichosporonales</taxon>
        <taxon>Trichosporonaceae</taxon>
        <taxon>Cutaneotrichosporon</taxon>
    </lineage>
</organism>
<dbReference type="Proteomes" id="UP001233271">
    <property type="component" value="Chromosome 5"/>
</dbReference>
<proteinExistence type="predicted"/>
<dbReference type="AlphaFoldDB" id="A0AA48L7W3"/>
<feature type="compositionally biased region" description="Low complexity" evidence="1">
    <location>
        <begin position="171"/>
        <end position="180"/>
    </location>
</feature>
<evidence type="ECO:0000313" key="3">
    <source>
        <dbReference type="Proteomes" id="UP001233271"/>
    </source>
</evidence>
<reference evidence="2" key="1">
    <citation type="journal article" date="2023" name="BMC Genomics">
        <title>Chromosome-level genome assemblies of Cutaneotrichosporon spp. (Trichosporonales, Basidiomycota) reveal imbalanced evolution between nucleotide sequences and chromosome synteny.</title>
        <authorList>
            <person name="Kobayashi Y."/>
            <person name="Kayamori A."/>
            <person name="Aoki K."/>
            <person name="Shiwa Y."/>
            <person name="Matsutani M."/>
            <person name="Fujita N."/>
            <person name="Sugita T."/>
            <person name="Iwasaki W."/>
            <person name="Tanaka N."/>
            <person name="Takashima M."/>
        </authorList>
    </citation>
    <scope>NUCLEOTIDE SEQUENCE</scope>
    <source>
        <strain evidence="2">HIS019</strain>
    </source>
</reference>
<keyword evidence="3" id="KW-1185">Reference proteome</keyword>
<feature type="compositionally biased region" description="Basic and acidic residues" evidence="1">
    <location>
        <begin position="153"/>
        <end position="163"/>
    </location>
</feature>
<gene>
    <name evidence="2" type="ORF">CcaverHIS019_0511490</name>
</gene>
<evidence type="ECO:0000313" key="2">
    <source>
        <dbReference type="EMBL" id="BEI93521.1"/>
    </source>
</evidence>
<protein>
    <submittedName>
        <fullName evidence="2">Uncharacterized protein</fullName>
    </submittedName>
</protein>
<evidence type="ECO:0000256" key="1">
    <source>
        <dbReference type="SAM" id="MobiDB-lite"/>
    </source>
</evidence>
<accession>A0AA48L7W3</accession>
<feature type="region of interest" description="Disordered" evidence="1">
    <location>
        <begin position="153"/>
        <end position="211"/>
    </location>
</feature>
<dbReference type="GeneID" id="85497391"/>
<dbReference type="EMBL" id="AP028216">
    <property type="protein sequence ID" value="BEI93521.1"/>
    <property type="molecule type" value="Genomic_DNA"/>
</dbReference>